<keyword evidence="2" id="KW-0624">Polysaccharide degradation</keyword>
<protein>
    <submittedName>
        <fullName evidence="5">NPCBM/NEW2 domain-containing protein</fullName>
    </submittedName>
</protein>
<keyword evidence="2" id="KW-0119">Carbohydrate metabolism</keyword>
<evidence type="ECO:0000256" key="2">
    <source>
        <dbReference type="ARBA" id="ARBA00023326"/>
    </source>
</evidence>
<evidence type="ECO:0000259" key="4">
    <source>
        <dbReference type="PROSITE" id="PS50853"/>
    </source>
</evidence>
<dbReference type="CDD" id="cd00063">
    <property type="entry name" value="FN3"/>
    <property type="match status" value="1"/>
</dbReference>
<dbReference type="CDD" id="cd02795">
    <property type="entry name" value="CBM6-CBM35-CBM36_like"/>
    <property type="match status" value="1"/>
</dbReference>
<comment type="caution">
    <text evidence="5">The sequence shown here is derived from an EMBL/GenBank/DDBJ whole genome shotgun (WGS) entry which is preliminary data.</text>
</comment>
<sequence>MLAVVGTALALPGPAPAMAATAAVAAAGPYVIEAESMSLTNFATDTVHHTWNGTTVDNVTYVRGTSGQTSSARTTFSGTAGTYDLITRYNGMTENGVTYKLTVNSTAVDSWGTSRRYGRDHTDPVNIDTRTSSKVQLKPGDVIELTATSTGEVPRIDRITIQEHVGAPTSTLSIKSPNAALNDGFNWGKNRALAMTFYPGNPMMGHEPEWWRLKNASHPTVEPGYWGAYTNRESYYNRDISHQSDGAHAVGLDAETFHMMKTFAADADDPGQNGWPLWAHSSYGAMYYIDGTGFRELPSPFNLMTKAYKQYQWTGDSAWLNDPDLSKFYDSTMGTFLSGHEVKWNDANPAAEQPVSRKQPGEYTATFFEFPNENLVSAADSLGYQYQSMLAYSAMLKARGDNAGSTTWAERAKRVRTHFENNWWDSANNRYVRGKDAAGTGYSSWGHEASFLMMLTGLGDHGPRTNSYLDFIAANDDNLNVEATSYLPEMFYQYNRPAEGWAWLKKLMADKNTYPEISFLAVSSTIDGMMGVQPDAPNDKLATVPRLTAETPWVEIDHLKVGDNDLKLQHTGTTASKLTNNAGGTVNWEAQFYGTHDAITVNGTPHAAQTKSLYGKTVSYVTVPVTAGAAVTATAGTPAGDTIAPTAPTGLAASGATSDSVALAWTASDDNVGVTGYNVYRGTTLVGTTTGAATRFTATGLSPWTPYTFTVKAVDAAGNVSGASNAVTASTGGDGRQVDLSSLTWSSARSDFGSINKDKSVEGGAIRLNGTTYAKGIGTHANSTITYNLNSGYTRFQSDLGIDDEVTSNATVKFEVWGDGTKLYESPAAMTPTTATTSIDLDVTGVTTLTLKATDAGDGINSDHADWAGATLITRPQTRTALSDLTWTGAPAIGWGTVRKDKSVEGNTLRLNGTTYAKGIGTHANSTITYNLNSGYTRFQSDLGIDDEVTSNATVKFEVWGDGTKLYESPAAMTPTTATTSIDLDVTGVTTLTLKATDAGDGINSDHADWAGATLLS</sequence>
<feature type="signal peptide" evidence="3">
    <location>
        <begin position="1"/>
        <end position="19"/>
    </location>
</feature>
<dbReference type="SUPFAM" id="SSF49265">
    <property type="entry name" value="Fibronectin type III"/>
    <property type="match status" value="1"/>
</dbReference>
<evidence type="ECO:0000256" key="1">
    <source>
        <dbReference type="ARBA" id="ARBA00023295"/>
    </source>
</evidence>
<dbReference type="InterPro" id="IPR012341">
    <property type="entry name" value="6hp_glycosidase-like_sf"/>
</dbReference>
<dbReference type="InterPro" id="IPR038637">
    <property type="entry name" value="NPCBM_sf"/>
</dbReference>
<name>A0ABV3C5N7_9ACTN</name>
<dbReference type="Gene3D" id="2.60.40.10">
    <property type="entry name" value="Immunoglobulins"/>
    <property type="match status" value="1"/>
</dbReference>
<dbReference type="Pfam" id="PF00041">
    <property type="entry name" value="fn3"/>
    <property type="match status" value="1"/>
</dbReference>
<dbReference type="RefSeq" id="WP_358469819.1">
    <property type="nucleotide sequence ID" value="NZ_JBEZAE010000003.1"/>
</dbReference>
<keyword evidence="1" id="KW-0326">Glycosidase</keyword>
<dbReference type="InterPro" id="IPR036116">
    <property type="entry name" value="FN3_sf"/>
</dbReference>
<dbReference type="EMBL" id="JBEZAE010000003">
    <property type="protein sequence ID" value="MEU7070051.1"/>
    <property type="molecule type" value="Genomic_DNA"/>
</dbReference>
<dbReference type="SMART" id="SM00060">
    <property type="entry name" value="FN3"/>
    <property type="match status" value="1"/>
</dbReference>
<dbReference type="SMART" id="SM00776">
    <property type="entry name" value="NPCBM"/>
    <property type="match status" value="2"/>
</dbReference>
<dbReference type="Gene3D" id="1.50.10.10">
    <property type="match status" value="1"/>
</dbReference>
<keyword evidence="3" id="KW-0732">Signal</keyword>
<dbReference type="SUPFAM" id="SSF49785">
    <property type="entry name" value="Galactose-binding domain-like"/>
    <property type="match status" value="2"/>
</dbReference>
<evidence type="ECO:0000313" key="5">
    <source>
        <dbReference type="EMBL" id="MEU7070051.1"/>
    </source>
</evidence>
<feature type="chain" id="PRO_5045925087" evidence="3">
    <location>
        <begin position="20"/>
        <end position="1017"/>
    </location>
</feature>
<dbReference type="Proteomes" id="UP001551329">
    <property type="component" value="Unassembled WGS sequence"/>
</dbReference>
<keyword evidence="1" id="KW-0378">Hydrolase</keyword>
<accession>A0ABV3C5N7</accession>
<reference evidence="5 6" key="1">
    <citation type="submission" date="2024-06" db="EMBL/GenBank/DDBJ databases">
        <title>The Natural Products Discovery Center: Release of the First 8490 Sequenced Strains for Exploring Actinobacteria Biosynthetic Diversity.</title>
        <authorList>
            <person name="Kalkreuter E."/>
            <person name="Kautsar S.A."/>
            <person name="Yang D."/>
            <person name="Bader C.D."/>
            <person name="Teijaro C.N."/>
            <person name="Fluegel L."/>
            <person name="Davis C.M."/>
            <person name="Simpson J.R."/>
            <person name="Lauterbach L."/>
            <person name="Steele A.D."/>
            <person name="Gui C."/>
            <person name="Meng S."/>
            <person name="Li G."/>
            <person name="Viehrig K."/>
            <person name="Ye F."/>
            <person name="Su P."/>
            <person name="Kiefer A.F."/>
            <person name="Nichols A."/>
            <person name="Cepeda A.J."/>
            <person name="Yan W."/>
            <person name="Fan B."/>
            <person name="Jiang Y."/>
            <person name="Adhikari A."/>
            <person name="Zheng C.-J."/>
            <person name="Schuster L."/>
            <person name="Cowan T.M."/>
            <person name="Smanski M.J."/>
            <person name="Chevrette M.G."/>
            <person name="De Carvalho L.P.S."/>
            <person name="Shen B."/>
        </authorList>
    </citation>
    <scope>NUCLEOTIDE SEQUENCE [LARGE SCALE GENOMIC DNA]</scope>
    <source>
        <strain evidence="5 6">NPDC045974</strain>
    </source>
</reference>
<dbReference type="InterPro" id="IPR008979">
    <property type="entry name" value="Galactose-bd-like_sf"/>
</dbReference>
<dbReference type="SUPFAM" id="SSF48208">
    <property type="entry name" value="Six-hairpin glycosidases"/>
    <property type="match status" value="1"/>
</dbReference>
<dbReference type="InterPro" id="IPR003961">
    <property type="entry name" value="FN3_dom"/>
</dbReference>
<dbReference type="InterPro" id="IPR013783">
    <property type="entry name" value="Ig-like_fold"/>
</dbReference>
<evidence type="ECO:0000256" key="3">
    <source>
        <dbReference type="SAM" id="SignalP"/>
    </source>
</evidence>
<feature type="domain" description="Fibronectin type-III" evidence="4">
    <location>
        <begin position="647"/>
        <end position="734"/>
    </location>
</feature>
<proteinExistence type="predicted"/>
<keyword evidence="6" id="KW-1185">Reference proteome</keyword>
<dbReference type="PROSITE" id="PS50853">
    <property type="entry name" value="FN3"/>
    <property type="match status" value="1"/>
</dbReference>
<dbReference type="InterPro" id="IPR008928">
    <property type="entry name" value="6-hairpin_glycosidase_sf"/>
</dbReference>
<organism evidence="5 6">
    <name type="scientific">Streptomyces narbonensis</name>
    <dbReference type="NCBI Taxonomy" id="67333"/>
    <lineage>
        <taxon>Bacteria</taxon>
        <taxon>Bacillati</taxon>
        <taxon>Actinomycetota</taxon>
        <taxon>Actinomycetes</taxon>
        <taxon>Kitasatosporales</taxon>
        <taxon>Streptomycetaceae</taxon>
        <taxon>Streptomyces</taxon>
    </lineage>
</organism>
<gene>
    <name evidence="5" type="ORF">AB0A88_07855</name>
</gene>
<dbReference type="Gene3D" id="2.60.120.1060">
    <property type="entry name" value="NPCBM/NEW2 domain"/>
    <property type="match status" value="2"/>
</dbReference>
<dbReference type="InterPro" id="IPR013222">
    <property type="entry name" value="Glyco_hyd_98_carb-bd"/>
</dbReference>
<dbReference type="Pfam" id="PF08305">
    <property type="entry name" value="NPCBM"/>
    <property type="match status" value="2"/>
</dbReference>
<evidence type="ECO:0000313" key="6">
    <source>
        <dbReference type="Proteomes" id="UP001551329"/>
    </source>
</evidence>